<dbReference type="EMBL" id="JBHSIS010000004">
    <property type="protein sequence ID" value="MFC4853788.1"/>
    <property type="molecule type" value="Genomic_DNA"/>
</dbReference>
<accession>A0ABV9RYY7</accession>
<name>A0ABV9RYY7_9PSEU</name>
<dbReference type="Proteomes" id="UP001595859">
    <property type="component" value="Unassembled WGS sequence"/>
</dbReference>
<evidence type="ECO:0008006" key="4">
    <source>
        <dbReference type="Google" id="ProtNLM"/>
    </source>
</evidence>
<keyword evidence="3" id="KW-1185">Reference proteome</keyword>
<organism evidence="2 3">
    <name type="scientific">Actinophytocola glycyrrhizae</name>
    <dbReference type="NCBI Taxonomy" id="2044873"/>
    <lineage>
        <taxon>Bacteria</taxon>
        <taxon>Bacillati</taxon>
        <taxon>Actinomycetota</taxon>
        <taxon>Actinomycetes</taxon>
        <taxon>Pseudonocardiales</taxon>
        <taxon>Pseudonocardiaceae</taxon>
    </lineage>
</organism>
<evidence type="ECO:0000256" key="1">
    <source>
        <dbReference type="SAM" id="MobiDB-lite"/>
    </source>
</evidence>
<feature type="region of interest" description="Disordered" evidence="1">
    <location>
        <begin position="196"/>
        <end position="215"/>
    </location>
</feature>
<evidence type="ECO:0000313" key="2">
    <source>
        <dbReference type="EMBL" id="MFC4853788.1"/>
    </source>
</evidence>
<proteinExistence type="predicted"/>
<feature type="compositionally biased region" description="Basic and acidic residues" evidence="1">
    <location>
        <begin position="196"/>
        <end position="206"/>
    </location>
</feature>
<comment type="caution">
    <text evidence="2">The sequence shown here is derived from an EMBL/GenBank/DDBJ whole genome shotgun (WGS) entry which is preliminary data.</text>
</comment>
<evidence type="ECO:0000313" key="3">
    <source>
        <dbReference type="Proteomes" id="UP001595859"/>
    </source>
</evidence>
<dbReference type="RefSeq" id="WP_378055761.1">
    <property type="nucleotide sequence ID" value="NZ_JBHSIS010000004.1"/>
</dbReference>
<gene>
    <name evidence="2" type="ORF">ACFPCV_09725</name>
</gene>
<protein>
    <recommendedName>
        <fullName evidence="4">HTH cro/C1-type domain-containing protein</fullName>
    </recommendedName>
</protein>
<reference evidence="3" key="1">
    <citation type="journal article" date="2019" name="Int. J. Syst. Evol. Microbiol.">
        <title>The Global Catalogue of Microorganisms (GCM) 10K type strain sequencing project: providing services to taxonomists for standard genome sequencing and annotation.</title>
        <authorList>
            <consortium name="The Broad Institute Genomics Platform"/>
            <consortium name="The Broad Institute Genome Sequencing Center for Infectious Disease"/>
            <person name="Wu L."/>
            <person name="Ma J."/>
        </authorList>
    </citation>
    <scope>NUCLEOTIDE SEQUENCE [LARGE SCALE GENOMIC DNA]</scope>
    <source>
        <strain evidence="3">ZS-22-S1</strain>
    </source>
</reference>
<sequence>MSAYENGRKKPTLDTAEHLLTASGFELYIRPRISFRAVPGTRGHVHEVPDQLPSLPPHKALATVELPLSLNWSQPGREYRLRDRSDRARVYEAVLREGSAKDVLTYVDGALLVDLWDELVLPPGRPRRMGPAGLGVGRLVSTSSEDVPLTDFQLQVAKLFFGLPASDGFVLAGGAALIAQHLTCRPTQDLDFFTDREPLSSTDGHRRLGQRRSTETALSLRFRA</sequence>